<dbReference type="InterPro" id="IPR001412">
    <property type="entry name" value="aa-tRNA-synth_I_CS"/>
</dbReference>
<dbReference type="KEGG" id="mss:MSU_0371"/>
<dbReference type="HOGENOM" id="CLU_001493_7_1_14"/>
<dbReference type="EMBL" id="CP002525">
    <property type="protein sequence ID" value="ADX97909.1"/>
    <property type="molecule type" value="Genomic_DNA"/>
</dbReference>
<dbReference type="SUPFAM" id="SSF50677">
    <property type="entry name" value="ValRS/IleRS/LeuRS editing domain"/>
    <property type="match status" value="1"/>
</dbReference>
<dbReference type="GO" id="GO:0002161">
    <property type="term" value="F:aminoacyl-tRNA deacylase activity"/>
    <property type="evidence" value="ECO:0007669"/>
    <property type="project" value="InterPro"/>
</dbReference>
<comment type="function">
    <text evidence="10">Catalyzes the attachment of isoleucine to tRNA(Ile). As IleRS can inadvertently accommodate and process structurally similar amino acids such as valine, to avoid such errors it has two additional distinct tRNA(Ile)-dependent editing activities. One activity is designated as 'pretransfer' editing and involves the hydrolysis of activated Val-AMP. The other activity is designated 'posttransfer' editing and involves deacylation of mischarged Val-tRNA(Ile).</text>
</comment>
<keyword evidence="8 13" id="KW-0648">Protein biosynthesis</keyword>
<evidence type="ECO:0000313" key="16">
    <source>
        <dbReference type="EMBL" id="ADX97909.1"/>
    </source>
</evidence>
<feature type="domain" description="Methionyl/Valyl/Leucyl/Isoleucyl-tRNA synthetase anticodon-binding" evidence="15">
    <location>
        <begin position="679"/>
        <end position="832"/>
    </location>
</feature>
<feature type="domain" description="Aminoacyl-tRNA synthetase class Ia" evidence="14">
    <location>
        <begin position="28"/>
        <end position="633"/>
    </location>
</feature>
<reference evidence="16 17" key="1">
    <citation type="journal article" date="2011" name="J. Bacteriol.">
        <title>Complete genome sequences of two hemotropic Mycoplasmas, Mycoplasma haemofelis strain Ohio2 and Mycoplasma suis strain Illinois.</title>
        <authorList>
            <person name="Messick J.B."/>
            <person name="Santos A.P."/>
            <person name="Guimaraes A.M."/>
        </authorList>
    </citation>
    <scope>NUCLEOTIDE SEQUENCE [LARGE SCALE GENOMIC DNA]</scope>
    <source>
        <strain evidence="16 17">Illinois</strain>
    </source>
</reference>
<proteinExistence type="inferred from homology"/>
<evidence type="ECO:0000256" key="10">
    <source>
        <dbReference type="ARBA" id="ARBA00025217"/>
    </source>
</evidence>
<evidence type="ECO:0000259" key="14">
    <source>
        <dbReference type="Pfam" id="PF00133"/>
    </source>
</evidence>
<keyword evidence="4" id="KW-0963">Cytoplasm</keyword>
<evidence type="ECO:0000259" key="15">
    <source>
        <dbReference type="Pfam" id="PF08264"/>
    </source>
</evidence>
<organism evidence="16 17">
    <name type="scientific">Mycoplasma suis (strain Illinois)</name>
    <dbReference type="NCBI Taxonomy" id="768700"/>
    <lineage>
        <taxon>Bacteria</taxon>
        <taxon>Bacillati</taxon>
        <taxon>Mycoplasmatota</taxon>
        <taxon>Mollicutes</taxon>
        <taxon>Mycoplasmataceae</taxon>
        <taxon>Mycoplasma</taxon>
    </lineage>
</organism>
<dbReference type="GO" id="GO:0005829">
    <property type="term" value="C:cytosol"/>
    <property type="evidence" value="ECO:0007669"/>
    <property type="project" value="TreeGrafter"/>
</dbReference>
<dbReference type="PROSITE" id="PS00178">
    <property type="entry name" value="AA_TRNA_LIGASE_I"/>
    <property type="match status" value="1"/>
</dbReference>
<keyword evidence="7 13" id="KW-0067">ATP-binding</keyword>
<name>F0QQY9_MYCSL</name>
<dbReference type="PANTHER" id="PTHR42765:SF1">
    <property type="entry name" value="ISOLEUCINE--TRNA LIGASE, MITOCHONDRIAL"/>
    <property type="match status" value="1"/>
</dbReference>
<dbReference type="Gene3D" id="3.40.50.620">
    <property type="entry name" value="HUPs"/>
    <property type="match status" value="2"/>
</dbReference>
<dbReference type="InterPro" id="IPR013155">
    <property type="entry name" value="M/V/L/I-tRNA-synth_anticd-bd"/>
</dbReference>
<evidence type="ECO:0000256" key="3">
    <source>
        <dbReference type="ARBA" id="ARBA00022009"/>
    </source>
</evidence>
<dbReference type="Proteomes" id="UP000007484">
    <property type="component" value="Chromosome"/>
</dbReference>
<evidence type="ECO:0000256" key="13">
    <source>
        <dbReference type="RuleBase" id="RU363035"/>
    </source>
</evidence>
<evidence type="ECO:0000256" key="1">
    <source>
        <dbReference type="ARBA" id="ARBA00006887"/>
    </source>
</evidence>
<keyword evidence="9 13" id="KW-0030">Aminoacyl-tRNA synthetase</keyword>
<gene>
    <name evidence="16" type="primary">ileS</name>
    <name evidence="16" type="ordered locus">MSU_0371</name>
</gene>
<dbReference type="SUPFAM" id="SSF47323">
    <property type="entry name" value="Anticodon-binding domain of a subclass of class I aminoacyl-tRNA synthetases"/>
    <property type="match status" value="1"/>
</dbReference>
<dbReference type="PANTHER" id="PTHR42765">
    <property type="entry name" value="SOLEUCYL-TRNA SYNTHETASE"/>
    <property type="match status" value="1"/>
</dbReference>
<keyword evidence="17" id="KW-1185">Reference proteome</keyword>
<accession>F0QQY9</accession>
<evidence type="ECO:0000256" key="8">
    <source>
        <dbReference type="ARBA" id="ARBA00022917"/>
    </source>
</evidence>
<comment type="similarity">
    <text evidence="1">Belongs to the class-I aminoacyl-tRNA synthetase family. IleS type 1 subfamily.</text>
</comment>
<dbReference type="GO" id="GO:0004822">
    <property type="term" value="F:isoleucine-tRNA ligase activity"/>
    <property type="evidence" value="ECO:0007669"/>
    <property type="project" value="UniProtKB-UniRule"/>
</dbReference>
<keyword evidence="5 13" id="KW-0436">Ligase</keyword>
<dbReference type="EC" id="6.1.1.5" evidence="2 12"/>
<evidence type="ECO:0000256" key="9">
    <source>
        <dbReference type="ARBA" id="ARBA00023146"/>
    </source>
</evidence>
<evidence type="ECO:0000256" key="11">
    <source>
        <dbReference type="ARBA" id="ARBA00048359"/>
    </source>
</evidence>
<keyword evidence="6 13" id="KW-0547">Nucleotide-binding</keyword>
<dbReference type="Pfam" id="PF00133">
    <property type="entry name" value="tRNA-synt_1"/>
    <property type="match status" value="1"/>
</dbReference>
<evidence type="ECO:0000256" key="2">
    <source>
        <dbReference type="ARBA" id="ARBA00013165"/>
    </source>
</evidence>
<sequence>MSSLKDTLFLPKTAFSMKANLVQKQKSFFEFWLQNQIYSKRLEQNKDKPSFVVMDGPPYANGSIHMGHALNKVLKDLIVRWKNISGFSTELGLGWDMHGLPIESKLEKEVPNFKQMEVPEKLKRSLNYALSQVETQAKQLSSLNLSFPCVPYYLTSNPNFTENEYSIFRELFSKNLIFQEYKPVAWSYSSLTALADSELNYEDVDCDSIYFVWEIVSDLPPELEGAKIILWTTTPYSLEANLAIAFHPSLKYSFFKYQNNIYLSSHTFISTAKEILGWEESDIEILSSVESELLPKLKYLNSLTGDINSIFLGNFLVEGKGSGFVHMAPGLGEEDYLVCKENNIQPYCAIDEKGFFFEEVKFPPIAKTFYQSASKIVIEFLSEKEQLLKVHKIKHKVGKDWRTNLPILYRSTKQWFLNLDGLKKDLDGIFSEKIFTQPSWLFNKLKDQLSSRAEWCISRQRAWGLPIPIIFRENKVFGGLEQLSRNIEILTKEGISSWYTKPISHFVRNISKEEESKFSKCTDTLDVWFDSGSAFFLNKDKEGNVYPSDVYIEGGDQLRGWFNSSSILSLLTLGKLPFKSLVAHGFVLDEKGHKMSKSKGNVIDPLEMVSKYGADIFRLWIGNSNYLKDMKFSESQMNSVQLQYRKIRNILFKFSLSVLGKFDWENTKLVELNFHYPENKYIYSLFLETISFAERELNLFNFYKVIKKLMDFTDLYSSWYLEIVKPILYSRDSDDTYKSEVISVISRVLKYSLLILSIFLPQTAEEVYSHLEMENKKDSIWLENWDVTNIHNTQVKEQSHWDHFFSIKEKLFSIMEKKYSKKEFNSIKEVKLLLPESMFNYFSKEDFRRMLGVAELELSSSNELEVLKSLNTPCSRCLLYCHKETQNYKYIDKDYLLCLDCVKTLEKHRRNN</sequence>
<evidence type="ECO:0000256" key="5">
    <source>
        <dbReference type="ARBA" id="ARBA00022598"/>
    </source>
</evidence>
<dbReference type="GO" id="GO:0006428">
    <property type="term" value="P:isoleucyl-tRNA aminoacylation"/>
    <property type="evidence" value="ECO:0007669"/>
    <property type="project" value="UniProtKB-UniRule"/>
</dbReference>
<dbReference type="PRINTS" id="PR00984">
    <property type="entry name" value="TRNASYNTHILE"/>
</dbReference>
<evidence type="ECO:0000313" key="17">
    <source>
        <dbReference type="Proteomes" id="UP000007484"/>
    </source>
</evidence>
<dbReference type="InterPro" id="IPR009008">
    <property type="entry name" value="Val/Leu/Ile-tRNA-synth_edit"/>
</dbReference>
<dbReference type="AlphaFoldDB" id="F0QQY9"/>
<dbReference type="InterPro" id="IPR002301">
    <property type="entry name" value="Ile-tRNA-ligase"/>
</dbReference>
<dbReference type="Pfam" id="PF08264">
    <property type="entry name" value="Anticodon_1"/>
    <property type="match status" value="1"/>
</dbReference>
<dbReference type="STRING" id="768700.MSU_0371"/>
<dbReference type="Gene3D" id="1.10.730.20">
    <property type="match status" value="1"/>
</dbReference>
<evidence type="ECO:0000256" key="6">
    <source>
        <dbReference type="ARBA" id="ARBA00022741"/>
    </source>
</evidence>
<dbReference type="NCBIfam" id="TIGR00392">
    <property type="entry name" value="ileS"/>
    <property type="match status" value="1"/>
</dbReference>
<evidence type="ECO:0000256" key="7">
    <source>
        <dbReference type="ARBA" id="ARBA00022840"/>
    </source>
</evidence>
<dbReference type="InterPro" id="IPR009080">
    <property type="entry name" value="tRNAsynth_Ia_anticodon-bd"/>
</dbReference>
<comment type="catalytic activity">
    <reaction evidence="11">
        <text>tRNA(Ile) + L-isoleucine + ATP = L-isoleucyl-tRNA(Ile) + AMP + diphosphate</text>
        <dbReference type="Rhea" id="RHEA:11060"/>
        <dbReference type="Rhea" id="RHEA-COMP:9666"/>
        <dbReference type="Rhea" id="RHEA-COMP:9695"/>
        <dbReference type="ChEBI" id="CHEBI:30616"/>
        <dbReference type="ChEBI" id="CHEBI:33019"/>
        <dbReference type="ChEBI" id="CHEBI:58045"/>
        <dbReference type="ChEBI" id="CHEBI:78442"/>
        <dbReference type="ChEBI" id="CHEBI:78528"/>
        <dbReference type="ChEBI" id="CHEBI:456215"/>
        <dbReference type="EC" id="6.1.1.5"/>
    </reaction>
</comment>
<evidence type="ECO:0000256" key="12">
    <source>
        <dbReference type="NCBIfam" id="TIGR00392"/>
    </source>
</evidence>
<dbReference type="InterPro" id="IPR014729">
    <property type="entry name" value="Rossmann-like_a/b/a_fold"/>
</dbReference>
<dbReference type="InterPro" id="IPR050081">
    <property type="entry name" value="Ile-tRNA_ligase"/>
</dbReference>
<dbReference type="RefSeq" id="WP_013609813.1">
    <property type="nucleotide sequence ID" value="NC_015155.1"/>
</dbReference>
<dbReference type="InterPro" id="IPR002300">
    <property type="entry name" value="aa-tRNA-synth_Ia"/>
</dbReference>
<dbReference type="GO" id="GO:0005524">
    <property type="term" value="F:ATP binding"/>
    <property type="evidence" value="ECO:0007669"/>
    <property type="project" value="UniProtKB-KW"/>
</dbReference>
<protein>
    <recommendedName>
        <fullName evidence="3 12">Isoleucine--tRNA ligase</fullName>
        <ecNumber evidence="2 12">6.1.1.5</ecNumber>
    </recommendedName>
</protein>
<dbReference type="SUPFAM" id="SSF52374">
    <property type="entry name" value="Nucleotidylyl transferase"/>
    <property type="match status" value="1"/>
</dbReference>
<evidence type="ECO:0000256" key="4">
    <source>
        <dbReference type="ARBA" id="ARBA00022490"/>
    </source>
</evidence>